<accession>A0A9N8EP10</accession>
<evidence type="ECO:0000256" key="5">
    <source>
        <dbReference type="SAM" id="MobiDB-lite"/>
    </source>
</evidence>
<dbReference type="EMBL" id="CAICTM010001313">
    <property type="protein sequence ID" value="CAB9522554.1"/>
    <property type="molecule type" value="Genomic_DNA"/>
</dbReference>
<keyword evidence="8" id="KW-1185">Reference proteome</keyword>
<evidence type="ECO:0000256" key="6">
    <source>
        <dbReference type="SAM" id="Phobius"/>
    </source>
</evidence>
<dbReference type="GO" id="GO:0005886">
    <property type="term" value="C:plasma membrane"/>
    <property type="evidence" value="ECO:0007669"/>
    <property type="project" value="TreeGrafter"/>
</dbReference>
<keyword evidence="4 6" id="KW-0472">Membrane</keyword>
<evidence type="ECO:0000256" key="1">
    <source>
        <dbReference type="ARBA" id="ARBA00004141"/>
    </source>
</evidence>
<dbReference type="OrthoDB" id="48865at2759"/>
<feature type="compositionally biased region" description="Polar residues" evidence="5">
    <location>
        <begin position="404"/>
        <end position="414"/>
    </location>
</feature>
<feature type="transmembrane region" description="Helical" evidence="6">
    <location>
        <begin position="300"/>
        <end position="321"/>
    </location>
</feature>
<evidence type="ECO:0000313" key="8">
    <source>
        <dbReference type="Proteomes" id="UP001153069"/>
    </source>
</evidence>
<name>A0A9N8EP10_9STRA</name>
<evidence type="ECO:0000256" key="3">
    <source>
        <dbReference type="ARBA" id="ARBA00022989"/>
    </source>
</evidence>
<feature type="region of interest" description="Disordered" evidence="5">
    <location>
        <begin position="210"/>
        <end position="236"/>
    </location>
</feature>
<proteinExistence type="predicted"/>
<feature type="region of interest" description="Disordered" evidence="5">
    <location>
        <begin position="334"/>
        <end position="469"/>
    </location>
</feature>
<feature type="transmembrane region" description="Helical" evidence="6">
    <location>
        <begin position="37"/>
        <end position="57"/>
    </location>
</feature>
<dbReference type="PANTHER" id="PTHR23112:SF0">
    <property type="entry name" value="TRANSMEMBRANE PROTEIN 116"/>
    <property type="match status" value="1"/>
</dbReference>
<dbReference type="Proteomes" id="UP001153069">
    <property type="component" value="Unassembled WGS sequence"/>
</dbReference>
<sequence>MTNSLVIAQKCSSSLSILGSAYIFQEVVRDPEKRSKVIFRLLASMSLCDVFCSAWFFTGTWAVPKGTPGIAGAAGTETSCKVQAFVMYAAVTTLNFNACLALYYLVSIRLGWREDRIRRYVEPFCYIYAVGLGLVVGIVPMILDLYSPATFWCSIQPTPETTLTQYIWLLFYVPAWFTAVFVTVAMAVIYRHVRHTEARAQRYDFNAQIQTQQPSSSQPPPQSTQETEEPPSTPSQTFHRLASAVSLKWIKKQRPKQPCTAARSSKVATQAFFYCLAFYMTLVFATATRAMQAITGSVPHGILLCFMIFYPLQGFMNFLVYMRPRWTTAISQWHSNRQRERTAADSTTTSGRPSSSSKLRTSLWGLRSSSSRWSFSRGGSGRPSDRSWKGSSHNIIIHDEDEQQQANDKSQPSQPWEEPNMEGQTQKSMQLSQPFELEDIQEDEFAEPTKNTRTSLWGLRSSSRTPSGAVDIEEGYAEKSQHVPLELELVVAEEHENEQ</sequence>
<comment type="caution">
    <text evidence="7">The sequence shown here is derived from an EMBL/GenBank/DDBJ whole genome shotgun (WGS) entry which is preliminary data.</text>
</comment>
<gene>
    <name evidence="7" type="ORF">SEMRO_1315_G262100.2</name>
</gene>
<keyword evidence="2 6" id="KW-0812">Transmembrane</keyword>
<protein>
    <recommendedName>
        <fullName evidence="9">G-protein coupled receptors family 2 profile 2 domain-containing protein</fullName>
    </recommendedName>
</protein>
<reference evidence="7" key="1">
    <citation type="submission" date="2020-06" db="EMBL/GenBank/DDBJ databases">
        <authorList>
            <consortium name="Plant Systems Biology data submission"/>
        </authorList>
    </citation>
    <scope>NUCLEOTIDE SEQUENCE</scope>
    <source>
        <strain evidence="7">D6</strain>
    </source>
</reference>
<evidence type="ECO:0000256" key="4">
    <source>
        <dbReference type="ARBA" id="ARBA00023136"/>
    </source>
</evidence>
<dbReference type="PANTHER" id="PTHR23112">
    <property type="entry name" value="G PROTEIN-COUPLED RECEPTOR 157-RELATED"/>
    <property type="match status" value="1"/>
</dbReference>
<feature type="compositionally biased region" description="Polar residues" evidence="5">
    <location>
        <begin position="449"/>
        <end position="466"/>
    </location>
</feature>
<feature type="transmembrane region" description="Helical" evidence="6">
    <location>
        <begin position="271"/>
        <end position="294"/>
    </location>
</feature>
<dbReference type="GO" id="GO:0007189">
    <property type="term" value="P:adenylate cyclase-activating G protein-coupled receptor signaling pathway"/>
    <property type="evidence" value="ECO:0007669"/>
    <property type="project" value="TreeGrafter"/>
</dbReference>
<feature type="compositionally biased region" description="Low complexity" evidence="5">
    <location>
        <begin position="346"/>
        <end position="377"/>
    </location>
</feature>
<evidence type="ECO:0000256" key="2">
    <source>
        <dbReference type="ARBA" id="ARBA00022692"/>
    </source>
</evidence>
<feature type="transmembrane region" description="Helical" evidence="6">
    <location>
        <begin position="126"/>
        <end position="146"/>
    </location>
</feature>
<dbReference type="AlphaFoldDB" id="A0A9N8EP10"/>
<dbReference type="SUPFAM" id="SSF81321">
    <property type="entry name" value="Family A G protein-coupled receptor-like"/>
    <property type="match status" value="1"/>
</dbReference>
<feature type="compositionally biased region" description="Acidic residues" evidence="5">
    <location>
        <begin position="436"/>
        <end position="446"/>
    </location>
</feature>
<dbReference type="GO" id="GO:0004930">
    <property type="term" value="F:G protein-coupled receptor activity"/>
    <property type="evidence" value="ECO:0007669"/>
    <property type="project" value="TreeGrafter"/>
</dbReference>
<feature type="compositionally biased region" description="Polar residues" evidence="5">
    <location>
        <begin position="422"/>
        <end position="433"/>
    </location>
</feature>
<feature type="transmembrane region" description="Helical" evidence="6">
    <location>
        <begin position="85"/>
        <end position="106"/>
    </location>
</feature>
<feature type="transmembrane region" description="Helical" evidence="6">
    <location>
        <begin position="166"/>
        <end position="190"/>
    </location>
</feature>
<dbReference type="Gene3D" id="1.20.1070.10">
    <property type="entry name" value="Rhodopsin 7-helix transmembrane proteins"/>
    <property type="match status" value="1"/>
</dbReference>
<organism evidence="7 8">
    <name type="scientific">Seminavis robusta</name>
    <dbReference type="NCBI Taxonomy" id="568900"/>
    <lineage>
        <taxon>Eukaryota</taxon>
        <taxon>Sar</taxon>
        <taxon>Stramenopiles</taxon>
        <taxon>Ochrophyta</taxon>
        <taxon>Bacillariophyta</taxon>
        <taxon>Bacillariophyceae</taxon>
        <taxon>Bacillariophycidae</taxon>
        <taxon>Naviculales</taxon>
        <taxon>Naviculaceae</taxon>
        <taxon>Seminavis</taxon>
    </lineage>
</organism>
<evidence type="ECO:0000313" key="7">
    <source>
        <dbReference type="EMBL" id="CAB9522554.1"/>
    </source>
</evidence>
<keyword evidence="3 6" id="KW-1133">Transmembrane helix</keyword>
<evidence type="ECO:0008006" key="9">
    <source>
        <dbReference type="Google" id="ProtNLM"/>
    </source>
</evidence>
<comment type="subcellular location">
    <subcellularLocation>
        <location evidence="1">Membrane</location>
        <topology evidence="1">Multi-pass membrane protein</topology>
    </subcellularLocation>
</comment>